<sequence length="190" mass="20338">MPKPAKGARLGGSPAHERLILANLATQLFQHGRIRTTVTKARRLRPVAERLITKAKKGDIHNRRQVLAVVKDKGVVHHLFTEIAPTFAERPGGYTRITKLGPRKGDNAPMALIELVAEPLNAVSVSRTTPAATAAPAQEVVELPEDDVPATETDKAPADATPVDEAPADEASADEAPADEKKTESKKDEA</sequence>
<name>A0ABP7JE09_9ACTN</name>
<dbReference type="HAMAP" id="MF_01368">
    <property type="entry name" value="Ribosomal_bL17"/>
    <property type="match status" value="1"/>
</dbReference>
<evidence type="ECO:0000256" key="1">
    <source>
        <dbReference type="ARBA" id="ARBA00008777"/>
    </source>
</evidence>
<dbReference type="NCBIfam" id="TIGR00059">
    <property type="entry name" value="L17"/>
    <property type="match status" value="1"/>
</dbReference>
<dbReference type="PROSITE" id="PS01167">
    <property type="entry name" value="RIBOSOMAL_L17"/>
    <property type="match status" value="1"/>
</dbReference>
<dbReference type="InterPro" id="IPR047859">
    <property type="entry name" value="Ribosomal_bL17_CS"/>
</dbReference>
<evidence type="ECO:0000256" key="6">
    <source>
        <dbReference type="SAM" id="MobiDB-lite"/>
    </source>
</evidence>
<dbReference type="RefSeq" id="WP_344952196.1">
    <property type="nucleotide sequence ID" value="NZ_BAAAZR010000052.1"/>
</dbReference>
<dbReference type="InterPro" id="IPR000456">
    <property type="entry name" value="Ribosomal_bL17"/>
</dbReference>
<dbReference type="Proteomes" id="UP001500888">
    <property type="component" value="Unassembled WGS sequence"/>
</dbReference>
<dbReference type="Pfam" id="PF01196">
    <property type="entry name" value="Ribosomal_L17"/>
    <property type="match status" value="1"/>
</dbReference>
<keyword evidence="3 4" id="KW-0687">Ribonucleoprotein</keyword>
<keyword evidence="2 4" id="KW-0689">Ribosomal protein</keyword>
<dbReference type="Gene3D" id="3.90.1030.10">
    <property type="entry name" value="Ribosomal protein L17"/>
    <property type="match status" value="1"/>
</dbReference>
<comment type="caution">
    <text evidence="7">The sequence shown here is derived from an EMBL/GenBank/DDBJ whole genome shotgun (WGS) entry which is preliminary data.</text>
</comment>
<dbReference type="SUPFAM" id="SSF64263">
    <property type="entry name" value="Prokaryotic ribosomal protein L17"/>
    <property type="match status" value="1"/>
</dbReference>
<comment type="similarity">
    <text evidence="1 4 5">Belongs to the bacterial ribosomal protein bL17 family.</text>
</comment>
<proteinExistence type="inferred from homology"/>
<accession>A0ABP7JE09</accession>
<evidence type="ECO:0000256" key="4">
    <source>
        <dbReference type="HAMAP-Rule" id="MF_01368"/>
    </source>
</evidence>
<protein>
    <recommendedName>
        <fullName evidence="4">Large ribosomal subunit protein bL17</fullName>
    </recommendedName>
</protein>
<dbReference type="GO" id="GO:0005840">
    <property type="term" value="C:ribosome"/>
    <property type="evidence" value="ECO:0007669"/>
    <property type="project" value="UniProtKB-KW"/>
</dbReference>
<evidence type="ECO:0000313" key="8">
    <source>
        <dbReference type="Proteomes" id="UP001500888"/>
    </source>
</evidence>
<dbReference type="EMBL" id="BAAAZR010000052">
    <property type="protein sequence ID" value="GAA3842070.1"/>
    <property type="molecule type" value="Genomic_DNA"/>
</dbReference>
<dbReference type="InterPro" id="IPR036373">
    <property type="entry name" value="Ribosomal_bL17_sf"/>
</dbReference>
<feature type="compositionally biased region" description="Acidic residues" evidence="6">
    <location>
        <begin position="166"/>
        <end position="177"/>
    </location>
</feature>
<organism evidence="7 8">
    <name type="scientific">Sphaerisporangium flaviroseum</name>
    <dbReference type="NCBI Taxonomy" id="509199"/>
    <lineage>
        <taxon>Bacteria</taxon>
        <taxon>Bacillati</taxon>
        <taxon>Actinomycetota</taxon>
        <taxon>Actinomycetes</taxon>
        <taxon>Streptosporangiales</taxon>
        <taxon>Streptosporangiaceae</taxon>
        <taxon>Sphaerisporangium</taxon>
    </lineage>
</organism>
<feature type="compositionally biased region" description="Basic and acidic residues" evidence="6">
    <location>
        <begin position="178"/>
        <end position="190"/>
    </location>
</feature>
<keyword evidence="8" id="KW-1185">Reference proteome</keyword>
<evidence type="ECO:0000256" key="3">
    <source>
        <dbReference type="ARBA" id="ARBA00023274"/>
    </source>
</evidence>
<dbReference type="PANTHER" id="PTHR14413">
    <property type="entry name" value="RIBOSOMAL PROTEIN L17"/>
    <property type="match status" value="1"/>
</dbReference>
<comment type="subunit">
    <text evidence="4">Part of the 50S ribosomal subunit. Contacts protein L32.</text>
</comment>
<evidence type="ECO:0000256" key="2">
    <source>
        <dbReference type="ARBA" id="ARBA00022980"/>
    </source>
</evidence>
<feature type="region of interest" description="Disordered" evidence="6">
    <location>
        <begin position="131"/>
        <end position="190"/>
    </location>
</feature>
<evidence type="ECO:0000256" key="5">
    <source>
        <dbReference type="RuleBase" id="RU000660"/>
    </source>
</evidence>
<evidence type="ECO:0000313" key="7">
    <source>
        <dbReference type="EMBL" id="GAA3842070.1"/>
    </source>
</evidence>
<reference evidence="8" key="1">
    <citation type="journal article" date="2019" name="Int. J. Syst. Evol. Microbiol.">
        <title>The Global Catalogue of Microorganisms (GCM) 10K type strain sequencing project: providing services to taxonomists for standard genome sequencing and annotation.</title>
        <authorList>
            <consortium name="The Broad Institute Genomics Platform"/>
            <consortium name="The Broad Institute Genome Sequencing Center for Infectious Disease"/>
            <person name="Wu L."/>
            <person name="Ma J."/>
        </authorList>
    </citation>
    <scope>NUCLEOTIDE SEQUENCE [LARGE SCALE GENOMIC DNA]</scope>
    <source>
        <strain evidence="8">JCM 16908</strain>
    </source>
</reference>
<gene>
    <name evidence="4 7" type="primary">rplQ</name>
    <name evidence="7" type="ORF">GCM10022226_75820</name>
</gene>
<dbReference type="PANTHER" id="PTHR14413:SF16">
    <property type="entry name" value="LARGE RIBOSOMAL SUBUNIT PROTEIN BL17M"/>
    <property type="match status" value="1"/>
</dbReference>